<accession>A0A7S2SQE3</accession>
<dbReference type="GO" id="GO:0031119">
    <property type="term" value="P:tRNA pseudouridine synthesis"/>
    <property type="evidence" value="ECO:0007669"/>
    <property type="project" value="TreeGrafter"/>
</dbReference>
<dbReference type="EC" id="5.4.99.25" evidence="2"/>
<dbReference type="InterPro" id="IPR039894">
    <property type="entry name" value="Pus10-like"/>
</dbReference>
<organism evidence="9">
    <name type="scientific">Mucochytrium quahogii</name>
    <dbReference type="NCBI Taxonomy" id="96639"/>
    <lineage>
        <taxon>Eukaryota</taxon>
        <taxon>Sar</taxon>
        <taxon>Stramenopiles</taxon>
        <taxon>Bigyra</taxon>
        <taxon>Labyrinthulomycetes</taxon>
        <taxon>Thraustochytrida</taxon>
        <taxon>Thraustochytriidae</taxon>
        <taxon>Mucochytrium</taxon>
    </lineage>
</organism>
<comment type="similarity">
    <text evidence="1">Belongs to the pseudouridine synthase Pus10 family.</text>
</comment>
<dbReference type="Gene3D" id="3.30.70.2510">
    <property type="match status" value="1"/>
</dbReference>
<evidence type="ECO:0000256" key="3">
    <source>
        <dbReference type="ARBA" id="ARBA00022694"/>
    </source>
</evidence>
<reference evidence="9" key="1">
    <citation type="submission" date="2021-01" db="EMBL/GenBank/DDBJ databases">
        <authorList>
            <person name="Corre E."/>
            <person name="Pelletier E."/>
            <person name="Niang G."/>
            <person name="Scheremetjew M."/>
            <person name="Finn R."/>
            <person name="Kale V."/>
            <person name="Holt S."/>
            <person name="Cochrane G."/>
            <person name="Meng A."/>
            <person name="Brown T."/>
            <person name="Cohen L."/>
        </authorList>
    </citation>
    <scope>NUCLEOTIDE SEQUENCE</scope>
    <source>
        <strain evidence="9">NY070348D</strain>
    </source>
</reference>
<gene>
    <name evidence="9" type="ORF">QSP1433_LOCUS16076</name>
</gene>
<keyword evidence="4" id="KW-0413">Isomerase</keyword>
<protein>
    <recommendedName>
        <fullName evidence="2">tRNA pseudouridine(55) synthase</fullName>
        <ecNumber evidence="2">5.4.99.25</ecNumber>
    </recommendedName>
    <alternativeName>
        <fullName evidence="7">tRNA pseudouridine 55 synthase</fullName>
    </alternativeName>
    <alternativeName>
        <fullName evidence="5">tRNA pseudouridylate synthase</fullName>
    </alternativeName>
    <alternativeName>
        <fullName evidence="6">tRNA-uridine isomerase</fullName>
    </alternativeName>
</protein>
<sequence>MDKNESVEMAVFLCQSCQSLTRGAVKQGEAEHGICQLCCGVCERIKQVADQAVQNLESCGFEFDNVSLQIKLAPFITLQDGLLKYKTKSNWGEIDTFIKDMLRGEFEKALAEKFPNVHNCFDADARGLVVDVSIDNSKSAVEAAVRVGCKPEQSAKQKRKSMPVLTMLSVNKYLKQLTGETTLLPTPKETCDIVVNYMRGKSIFVTGSYQKFVRSFTHSPWAIGGVTKGAGSVEGSIAPALATKFNAETYKFHSAGREDMDVRMLGTGRPFAVELVNAKVYLEKDAVKEVEKQINNAPGENVCVTNLDIAGKDCLVSLDSGANSKKKQYTCVIWVQKTIKPADLQILEDVNDMNVNQQCPIRVIHRRSAIMREKKVYSCSCEYLNSHFFILRLVASAGTYIKEFVHGDFGRTDPSVASLLECDAEIIQLDVEKLIFDNE</sequence>
<evidence type="ECO:0000256" key="5">
    <source>
        <dbReference type="ARBA" id="ARBA00075270"/>
    </source>
</evidence>
<feature type="domain" description="Pus10-like C-terminal" evidence="8">
    <location>
        <begin position="204"/>
        <end position="433"/>
    </location>
</feature>
<dbReference type="InterPro" id="IPR048741">
    <property type="entry name" value="Pus10-like_C"/>
</dbReference>
<dbReference type="InterPro" id="IPR020103">
    <property type="entry name" value="PsdUridine_synth_cat_dom_sf"/>
</dbReference>
<dbReference type="PANTHER" id="PTHR21568:SF0">
    <property type="entry name" value="TRNA PSEUDOURIDINE SYNTHASE PUS10"/>
    <property type="match status" value="1"/>
</dbReference>
<evidence type="ECO:0000313" key="9">
    <source>
        <dbReference type="EMBL" id="CAD9705079.1"/>
    </source>
</evidence>
<proteinExistence type="inferred from homology"/>
<evidence type="ECO:0000256" key="4">
    <source>
        <dbReference type="ARBA" id="ARBA00023235"/>
    </source>
</evidence>
<dbReference type="Pfam" id="PF21238">
    <property type="entry name" value="Pus10_C"/>
    <property type="match status" value="1"/>
</dbReference>
<evidence type="ECO:0000259" key="8">
    <source>
        <dbReference type="Pfam" id="PF21238"/>
    </source>
</evidence>
<evidence type="ECO:0000256" key="7">
    <source>
        <dbReference type="ARBA" id="ARBA00083669"/>
    </source>
</evidence>
<dbReference type="FunFam" id="3.30.70.3190:FF:000001">
    <property type="entry name" value="tRNA pseudouridine synthase Pus10"/>
    <property type="match status" value="1"/>
</dbReference>
<keyword evidence="3" id="KW-0819">tRNA processing</keyword>
<dbReference type="PANTHER" id="PTHR21568">
    <property type="entry name" value="TRNA PSEUDOURIDINE SYNTHASE PUS10"/>
    <property type="match status" value="1"/>
</dbReference>
<evidence type="ECO:0000256" key="2">
    <source>
        <dbReference type="ARBA" id="ARBA00012787"/>
    </source>
</evidence>
<dbReference type="Gene3D" id="3.30.70.3190">
    <property type="match status" value="1"/>
</dbReference>
<dbReference type="FunFam" id="3.30.70.2510:FF:000001">
    <property type="entry name" value="tRNA pseudouridine synthase Pus10"/>
    <property type="match status" value="1"/>
</dbReference>
<dbReference type="SUPFAM" id="SSF55120">
    <property type="entry name" value="Pseudouridine synthase"/>
    <property type="match status" value="1"/>
</dbReference>
<evidence type="ECO:0000256" key="6">
    <source>
        <dbReference type="ARBA" id="ARBA00079393"/>
    </source>
</evidence>
<name>A0A7S2SQE3_9STRA</name>
<dbReference type="GO" id="GO:0160148">
    <property type="term" value="F:tRNA pseudouridine(55) synthase activity"/>
    <property type="evidence" value="ECO:0007669"/>
    <property type="project" value="UniProtKB-EC"/>
</dbReference>
<dbReference type="GO" id="GO:0003723">
    <property type="term" value="F:RNA binding"/>
    <property type="evidence" value="ECO:0007669"/>
    <property type="project" value="InterPro"/>
</dbReference>
<evidence type="ECO:0000256" key="1">
    <source>
        <dbReference type="ARBA" id="ARBA00009652"/>
    </source>
</evidence>
<dbReference type="EMBL" id="HBHK01025601">
    <property type="protein sequence ID" value="CAD9705079.1"/>
    <property type="molecule type" value="Transcribed_RNA"/>
</dbReference>
<dbReference type="AlphaFoldDB" id="A0A7S2SQE3"/>